<proteinExistence type="predicted"/>
<evidence type="ECO:0000313" key="4">
    <source>
        <dbReference type="EMBL" id="MBT9314016.1"/>
    </source>
</evidence>
<keyword evidence="5" id="KW-1185">Reference proteome</keyword>
<dbReference type="RefSeq" id="WP_215607091.1">
    <property type="nucleotide sequence ID" value="NZ_JADOES010000002.1"/>
</dbReference>
<gene>
    <name evidence="4" type="ORF">IXB50_01080</name>
</gene>
<reference evidence="4" key="2">
    <citation type="journal article" date="2021" name="Mar. Drugs">
        <title>Genome Reduction and Secondary Metabolism of the Marine Sponge-Associated Cyanobacterium Leptothoe.</title>
        <authorList>
            <person name="Konstantinou D."/>
            <person name="Popin R.V."/>
            <person name="Fewer D.P."/>
            <person name="Sivonen K."/>
            <person name="Gkelis S."/>
        </authorList>
    </citation>
    <scope>NUCLEOTIDE SEQUENCE</scope>
    <source>
        <strain evidence="4">TAU-MAC 1115</strain>
    </source>
</reference>
<dbReference type="Pfam" id="PF13424">
    <property type="entry name" value="TPR_12"/>
    <property type="match status" value="1"/>
</dbReference>
<dbReference type="PANTHER" id="PTHR10098">
    <property type="entry name" value="RAPSYN-RELATED"/>
    <property type="match status" value="1"/>
</dbReference>
<dbReference type="InterPro" id="IPR024983">
    <property type="entry name" value="CHAT_dom"/>
</dbReference>
<name>A0A947DDM4_9CYAN</name>
<feature type="repeat" description="TPR" evidence="1">
    <location>
        <begin position="376"/>
        <end position="409"/>
    </location>
</feature>
<reference evidence="4" key="1">
    <citation type="submission" date="2020-11" db="EMBL/GenBank/DDBJ databases">
        <authorList>
            <person name="Konstantinou D."/>
            <person name="Gkelis S."/>
            <person name="Popin R."/>
            <person name="Fewer D."/>
            <person name="Sivonen K."/>
        </authorList>
    </citation>
    <scope>NUCLEOTIDE SEQUENCE</scope>
    <source>
        <strain evidence="4">TAU-MAC 1115</strain>
    </source>
</reference>
<organism evidence="4 5">
    <name type="scientific">Leptothoe spongobia TAU-MAC 1115</name>
    <dbReference type="NCBI Taxonomy" id="1967444"/>
    <lineage>
        <taxon>Bacteria</taxon>
        <taxon>Bacillati</taxon>
        <taxon>Cyanobacteriota</taxon>
        <taxon>Cyanophyceae</taxon>
        <taxon>Nodosilineales</taxon>
        <taxon>Cymatolegaceae</taxon>
        <taxon>Leptothoe</taxon>
        <taxon>Leptothoe spongobia</taxon>
    </lineage>
</organism>
<evidence type="ECO:0000313" key="5">
    <source>
        <dbReference type="Proteomes" id="UP000717364"/>
    </source>
</evidence>
<dbReference type="InterPro" id="IPR019734">
    <property type="entry name" value="TPR_rpt"/>
</dbReference>
<dbReference type="EMBL" id="JADOES010000002">
    <property type="protein sequence ID" value="MBT9314016.1"/>
    <property type="molecule type" value="Genomic_DNA"/>
</dbReference>
<feature type="repeat" description="TPR" evidence="1">
    <location>
        <begin position="232"/>
        <end position="265"/>
    </location>
</feature>
<feature type="domain" description="CHAT" evidence="3">
    <location>
        <begin position="600"/>
        <end position="869"/>
    </location>
</feature>
<dbReference type="PROSITE" id="PS50005">
    <property type="entry name" value="TPR"/>
    <property type="match status" value="2"/>
</dbReference>
<dbReference type="Gene3D" id="1.25.40.10">
    <property type="entry name" value="Tetratricopeptide repeat domain"/>
    <property type="match status" value="3"/>
</dbReference>
<keyword evidence="2" id="KW-0732">Signal</keyword>
<dbReference type="SUPFAM" id="SSF48452">
    <property type="entry name" value="TPR-like"/>
    <property type="match status" value="2"/>
</dbReference>
<dbReference type="Proteomes" id="UP000717364">
    <property type="component" value="Unassembled WGS sequence"/>
</dbReference>
<evidence type="ECO:0000256" key="1">
    <source>
        <dbReference type="PROSITE-ProRule" id="PRU00339"/>
    </source>
</evidence>
<sequence>MNNWRYGVLAALAWLLVTLTVPAMADLPPQSSATAHRLGQQAYDRGQLTQAVDHWQAAIQDFAQQGDVRSQTLTTAHLAIALQDLGDWSAATGTLDQAQQLAQRLNDDFVSAQLRMVQGSLALHQGQVTHALAMWQQAESLYREIDDDTGLLQSQLNQAQALQLLGHHRQAFQRLQQLTDRMETLPASALKVTGLQNLGITLQAIGEWQQATALLNESLALAQQQQLTGLVGDIHLSLGNVFRAQTDWPRAIQHYQQAISLTGDRSIQLTAQLNRFSLLVNTGEQVQMEDAIALLPQIPPLLKQLPPSRTTVYAHVNLAESLITLSQAISLSPHPPSLSHTLSPALSQTLSPQSIAQLLSTAVNQARSLHDAKAEAYALGELGHLYETNQQWSEALDLTRTAVQLAQDVQAKEIAMPWQWQQGRILKATGDMDGAIEAYDQAVHTLQDLRQDLVSLSPDIQFSFREQVEPVYRQLAQLLLAEVDTLPRVERQRRLVRSRQLIEDLQLATLDDFFRQACIAGTPRTIDTIDTTAAVIYPILLDQDLDSQRLEVIVSIPGSSPGTRELMHYGRAIPPAMSQQVFDHLQAALTLLYNADEILPTAHTLHQWLIEPAESLLAQHSIHTLVFVPDGFLRNVPMAVLHDGNQFLIEKYTIALSPGLQLLPSSSQPLDISNQPLTLASGLSEQRSGFVALPNVVTELEQVQQLTPTETFLNQTFITPNLQAQLDVNDFPIIHLATHGQFSSKLEDTFLLTWNDRLTIQDLENLLSHQEYRQPIELLILSACQTARGDDRAALGLAGIAVRAGARSILSTLWSVADDSTAQLITSFYQNLTQQTTKAEALRQAQLSLLHSNDFNHPYFWGPFVLVGNWQ</sequence>
<evidence type="ECO:0000259" key="3">
    <source>
        <dbReference type="Pfam" id="PF12770"/>
    </source>
</evidence>
<keyword evidence="1" id="KW-0802">TPR repeat</keyword>
<dbReference type="AlphaFoldDB" id="A0A947DDM4"/>
<dbReference type="PANTHER" id="PTHR10098:SF108">
    <property type="entry name" value="TETRATRICOPEPTIDE REPEAT PROTEIN 28"/>
    <property type="match status" value="1"/>
</dbReference>
<dbReference type="SMART" id="SM00028">
    <property type="entry name" value="TPR"/>
    <property type="match status" value="8"/>
</dbReference>
<comment type="caution">
    <text evidence="4">The sequence shown here is derived from an EMBL/GenBank/DDBJ whole genome shotgun (WGS) entry which is preliminary data.</text>
</comment>
<dbReference type="Pfam" id="PF12770">
    <property type="entry name" value="CHAT"/>
    <property type="match status" value="1"/>
</dbReference>
<dbReference type="InterPro" id="IPR011990">
    <property type="entry name" value="TPR-like_helical_dom_sf"/>
</dbReference>
<evidence type="ECO:0000256" key="2">
    <source>
        <dbReference type="SAM" id="SignalP"/>
    </source>
</evidence>
<feature type="chain" id="PRO_5037462582" evidence="2">
    <location>
        <begin position="26"/>
        <end position="871"/>
    </location>
</feature>
<feature type="signal peptide" evidence="2">
    <location>
        <begin position="1"/>
        <end position="25"/>
    </location>
</feature>
<protein>
    <submittedName>
        <fullName evidence="4">CHAT domain-containing protein</fullName>
    </submittedName>
</protein>
<accession>A0A947DDM4</accession>